<feature type="compositionally biased region" description="Basic and acidic residues" evidence="1">
    <location>
        <begin position="336"/>
        <end position="347"/>
    </location>
</feature>
<feature type="region of interest" description="Disordered" evidence="1">
    <location>
        <begin position="251"/>
        <end position="347"/>
    </location>
</feature>
<dbReference type="Proteomes" id="UP000233769">
    <property type="component" value="Chromosome tk0001"/>
</dbReference>
<evidence type="ECO:0000256" key="1">
    <source>
        <dbReference type="SAM" id="MobiDB-lite"/>
    </source>
</evidence>
<dbReference type="AlphaFoldDB" id="A0A2N9AIZ1"/>
<organism evidence="2 3">
    <name type="scientific">Methylorubrum extorquens</name>
    <name type="common">Methylobacterium dichloromethanicum</name>
    <name type="synonym">Methylobacterium extorquens</name>
    <dbReference type="NCBI Taxonomy" id="408"/>
    <lineage>
        <taxon>Bacteria</taxon>
        <taxon>Pseudomonadati</taxon>
        <taxon>Pseudomonadota</taxon>
        <taxon>Alphaproteobacteria</taxon>
        <taxon>Hyphomicrobiales</taxon>
        <taxon>Methylobacteriaceae</taxon>
        <taxon>Methylorubrum</taxon>
    </lineage>
</organism>
<evidence type="ECO:0000313" key="3">
    <source>
        <dbReference type="Proteomes" id="UP000233769"/>
    </source>
</evidence>
<accession>A0A2N9AIZ1</accession>
<feature type="compositionally biased region" description="Basic and acidic residues" evidence="1">
    <location>
        <begin position="51"/>
        <end position="73"/>
    </location>
</feature>
<gene>
    <name evidence="2" type="ORF">TK0001_0538</name>
</gene>
<feature type="compositionally biased region" description="Polar residues" evidence="1">
    <location>
        <begin position="269"/>
        <end position="278"/>
    </location>
</feature>
<feature type="compositionally biased region" description="Low complexity" evidence="1">
    <location>
        <begin position="34"/>
        <end position="44"/>
    </location>
</feature>
<feature type="compositionally biased region" description="Low complexity" evidence="1">
    <location>
        <begin position="251"/>
        <end position="260"/>
    </location>
</feature>
<proteinExistence type="predicted"/>
<evidence type="ECO:0000313" key="2">
    <source>
        <dbReference type="EMBL" id="SOR27140.1"/>
    </source>
</evidence>
<name>A0A2N9AIZ1_METEX</name>
<dbReference type="EMBL" id="LT962688">
    <property type="protein sequence ID" value="SOR27140.1"/>
    <property type="molecule type" value="Genomic_DNA"/>
</dbReference>
<feature type="compositionally biased region" description="Polar residues" evidence="1">
    <location>
        <begin position="22"/>
        <end position="32"/>
    </location>
</feature>
<reference evidence="3" key="1">
    <citation type="submission" date="2017-10" db="EMBL/GenBank/DDBJ databases">
        <authorList>
            <person name="Regsiter A."/>
            <person name="William W."/>
        </authorList>
    </citation>
    <scope>NUCLEOTIDE SEQUENCE [LARGE SCALE GENOMIC DNA]</scope>
</reference>
<feature type="region of interest" description="Disordered" evidence="1">
    <location>
        <begin position="1"/>
        <end position="85"/>
    </location>
</feature>
<protein>
    <submittedName>
        <fullName evidence="2">Uncharacterized protein</fullName>
    </submittedName>
</protein>
<sequence>MDEDLIVLGAQAETPAAGSEASDATTDPTEGQSAEIETGAATPGEEGGESTAEKPKQEPAKGEGEGEGGEDKPKKRSGIQRMQDQIARLKDELASVRSAAPAAGVDRAAAIGKEIGPAPKEEDFKDWAEFDRAQRRYDVKLAVAEQRIADREAAASSRQAAEQDAQREAAIEAFQERLDETRGKIPDFDKALAEAKDREVKPHVTELVIESEKGGLLAYYLAKNPNVLTELNGMSERAAAKAVGRLEQRLTLAKPKTATAAPPPAKQVSGASKPSSPRQRSRCVAGQDIRLTTRNRRITLRAQRSEHRKYHRQGGGEDPRQRARNGLPRLPRLRGRVLEERQRLQGR</sequence>